<accession>A0A2G5BBQ2</accession>
<reference evidence="6 7" key="1">
    <citation type="journal article" date="2015" name="Genome Biol. Evol.">
        <title>Phylogenomic analyses indicate that early fungi evolved digesting cell walls of algal ancestors of land plants.</title>
        <authorList>
            <person name="Chang Y."/>
            <person name="Wang S."/>
            <person name="Sekimoto S."/>
            <person name="Aerts A.L."/>
            <person name="Choi C."/>
            <person name="Clum A."/>
            <person name="LaButti K.M."/>
            <person name="Lindquist E.A."/>
            <person name="Yee Ngan C."/>
            <person name="Ohm R.A."/>
            <person name="Salamov A.A."/>
            <person name="Grigoriev I.V."/>
            <person name="Spatafora J.W."/>
            <person name="Berbee M.L."/>
        </authorList>
    </citation>
    <scope>NUCLEOTIDE SEQUENCE [LARGE SCALE GENOMIC DNA]</scope>
    <source>
        <strain evidence="6 7">NRRL 1564</strain>
    </source>
</reference>
<dbReference type="PANTHER" id="PTHR24214:SF38">
    <property type="entry name" value="PDZ AND LIM DOMAIN PROTEIN ZASP-RELATED"/>
    <property type="match status" value="1"/>
</dbReference>
<dbReference type="EMBL" id="KZ303499">
    <property type="protein sequence ID" value="PIA16448.1"/>
    <property type="molecule type" value="Genomic_DNA"/>
</dbReference>
<dbReference type="GO" id="GO:0001725">
    <property type="term" value="C:stress fiber"/>
    <property type="evidence" value="ECO:0007669"/>
    <property type="project" value="TreeGrafter"/>
</dbReference>
<evidence type="ECO:0000256" key="2">
    <source>
        <dbReference type="ARBA" id="ARBA00022833"/>
    </source>
</evidence>
<dbReference type="InterPro" id="IPR001781">
    <property type="entry name" value="Znf_LIM"/>
</dbReference>
<keyword evidence="2 4" id="KW-0862">Zinc</keyword>
<feature type="non-terminal residue" evidence="6">
    <location>
        <position position="137"/>
    </location>
</feature>
<name>A0A2G5BBQ2_COERN</name>
<dbReference type="GO" id="GO:0003779">
    <property type="term" value="F:actin binding"/>
    <property type="evidence" value="ECO:0007669"/>
    <property type="project" value="TreeGrafter"/>
</dbReference>
<keyword evidence="1 4" id="KW-0479">Metal-binding</keyword>
<evidence type="ECO:0000313" key="7">
    <source>
        <dbReference type="Proteomes" id="UP000242474"/>
    </source>
</evidence>
<feature type="non-terminal residue" evidence="6">
    <location>
        <position position="1"/>
    </location>
</feature>
<dbReference type="Pfam" id="PF00412">
    <property type="entry name" value="LIM"/>
    <property type="match status" value="2"/>
</dbReference>
<dbReference type="PROSITE" id="PS50023">
    <property type="entry name" value="LIM_DOMAIN_2"/>
    <property type="match status" value="2"/>
</dbReference>
<dbReference type="AlphaFoldDB" id="A0A2G5BBQ2"/>
<keyword evidence="3 4" id="KW-0440">LIM domain</keyword>
<dbReference type="InterPro" id="IPR050604">
    <property type="entry name" value="PDZ-LIM_domain"/>
</dbReference>
<dbReference type="PROSITE" id="PS00478">
    <property type="entry name" value="LIM_DOMAIN_1"/>
    <property type="match status" value="2"/>
</dbReference>
<dbReference type="Gene3D" id="2.10.110.10">
    <property type="entry name" value="Cysteine Rich Protein"/>
    <property type="match status" value="2"/>
</dbReference>
<dbReference type="SMART" id="SM00132">
    <property type="entry name" value="LIM"/>
    <property type="match status" value="2"/>
</dbReference>
<dbReference type="GO" id="GO:0046872">
    <property type="term" value="F:metal ion binding"/>
    <property type="evidence" value="ECO:0007669"/>
    <property type="project" value="UniProtKB-KW"/>
</dbReference>
<organism evidence="6 7">
    <name type="scientific">Coemansia reversa (strain ATCC 12441 / NRRL 1564)</name>
    <dbReference type="NCBI Taxonomy" id="763665"/>
    <lineage>
        <taxon>Eukaryota</taxon>
        <taxon>Fungi</taxon>
        <taxon>Fungi incertae sedis</taxon>
        <taxon>Zoopagomycota</taxon>
        <taxon>Kickxellomycotina</taxon>
        <taxon>Kickxellomycetes</taxon>
        <taxon>Kickxellales</taxon>
        <taxon>Kickxellaceae</taxon>
        <taxon>Coemansia</taxon>
    </lineage>
</organism>
<evidence type="ECO:0000256" key="3">
    <source>
        <dbReference type="ARBA" id="ARBA00023038"/>
    </source>
</evidence>
<dbReference type="STRING" id="763665.A0A2G5BBQ2"/>
<keyword evidence="7" id="KW-1185">Reference proteome</keyword>
<gene>
    <name evidence="6" type="ORF">COEREDRAFT_20835</name>
</gene>
<dbReference type="GO" id="GO:0030036">
    <property type="term" value="P:actin cytoskeleton organization"/>
    <property type="evidence" value="ECO:0007669"/>
    <property type="project" value="TreeGrafter"/>
</dbReference>
<dbReference type="OrthoDB" id="1112565at2759"/>
<feature type="domain" description="LIM zinc-binding" evidence="5">
    <location>
        <begin position="21"/>
        <end position="84"/>
    </location>
</feature>
<evidence type="ECO:0000313" key="6">
    <source>
        <dbReference type="EMBL" id="PIA16448.1"/>
    </source>
</evidence>
<dbReference type="PANTHER" id="PTHR24214">
    <property type="entry name" value="PDZ AND LIM DOMAIN PROTEIN ZASP"/>
    <property type="match status" value="1"/>
</dbReference>
<evidence type="ECO:0000256" key="1">
    <source>
        <dbReference type="ARBA" id="ARBA00022723"/>
    </source>
</evidence>
<dbReference type="GO" id="GO:0051371">
    <property type="term" value="F:muscle alpha-actinin binding"/>
    <property type="evidence" value="ECO:0007669"/>
    <property type="project" value="TreeGrafter"/>
</dbReference>
<dbReference type="Proteomes" id="UP000242474">
    <property type="component" value="Unassembled WGS sequence"/>
</dbReference>
<protein>
    <recommendedName>
        <fullName evidence="5">LIM zinc-binding domain-containing protein</fullName>
    </recommendedName>
</protein>
<evidence type="ECO:0000259" key="5">
    <source>
        <dbReference type="PROSITE" id="PS50023"/>
    </source>
</evidence>
<sequence>QGIEHQGRIYCVRDYHKQIAHLCRGCGHPCESTSSRDAVHALDSWWHRKCFNCQKCHKQFPDKSFYVFEHLPYCRYDYHKLNRSLCSACEEPIEGPCAQVYEGRFHPGCFACAQCGESLRDVYYSLDGRFFCEQHVH</sequence>
<feature type="domain" description="LIM zinc-binding" evidence="5">
    <location>
        <begin position="85"/>
        <end position="137"/>
    </location>
</feature>
<evidence type="ECO:0000256" key="4">
    <source>
        <dbReference type="PROSITE-ProRule" id="PRU00125"/>
    </source>
</evidence>
<proteinExistence type="predicted"/>
<dbReference type="CDD" id="cd08368">
    <property type="entry name" value="LIM"/>
    <property type="match status" value="1"/>
</dbReference>
<dbReference type="GO" id="GO:0031941">
    <property type="term" value="C:filamentous actin"/>
    <property type="evidence" value="ECO:0007669"/>
    <property type="project" value="TreeGrafter"/>
</dbReference>
<dbReference type="SUPFAM" id="SSF57716">
    <property type="entry name" value="Glucocorticoid receptor-like (DNA-binding domain)"/>
    <property type="match status" value="2"/>
</dbReference>